<dbReference type="EMBL" id="DVOJ01000013">
    <property type="protein sequence ID" value="HIV01572.1"/>
    <property type="molecule type" value="Genomic_DNA"/>
</dbReference>
<dbReference type="PANTHER" id="PTHR10344:SF4">
    <property type="entry name" value="UMP-CMP KINASE 2, MITOCHONDRIAL"/>
    <property type="match status" value="1"/>
</dbReference>
<dbReference type="Pfam" id="PF02223">
    <property type="entry name" value="Thymidylate_kin"/>
    <property type="match status" value="1"/>
</dbReference>
<proteinExistence type="inferred from homology"/>
<reference evidence="6" key="2">
    <citation type="journal article" date="2021" name="PeerJ">
        <title>Extensive microbial diversity within the chicken gut microbiome revealed by metagenomics and culture.</title>
        <authorList>
            <person name="Gilroy R."/>
            <person name="Ravi A."/>
            <person name="Getino M."/>
            <person name="Pursley I."/>
            <person name="Horton D.L."/>
            <person name="Alikhan N.F."/>
            <person name="Baker D."/>
            <person name="Gharbi K."/>
            <person name="Hall N."/>
            <person name="Watson M."/>
            <person name="Adriaenssens E.M."/>
            <person name="Foster-Nyarko E."/>
            <person name="Jarju S."/>
            <person name="Secka A."/>
            <person name="Antonio M."/>
            <person name="Oren A."/>
            <person name="Chaudhuri R.R."/>
            <person name="La Ragione R."/>
            <person name="Hildebrand F."/>
            <person name="Pallen M.J."/>
        </authorList>
    </citation>
    <scope>NUCLEOTIDE SEQUENCE</scope>
    <source>
        <strain evidence="6">CHK186-9395</strain>
    </source>
</reference>
<evidence type="ECO:0000256" key="1">
    <source>
        <dbReference type="ARBA" id="ARBA00009776"/>
    </source>
</evidence>
<evidence type="ECO:0000259" key="5">
    <source>
        <dbReference type="Pfam" id="PF02223"/>
    </source>
</evidence>
<dbReference type="GO" id="GO:0006235">
    <property type="term" value="P:dTTP biosynthetic process"/>
    <property type="evidence" value="ECO:0007669"/>
    <property type="project" value="TreeGrafter"/>
</dbReference>
<keyword evidence="3" id="KW-0547">Nucleotide-binding</keyword>
<dbReference type="SUPFAM" id="SSF52540">
    <property type="entry name" value="P-loop containing nucleoside triphosphate hydrolases"/>
    <property type="match status" value="1"/>
</dbReference>
<dbReference type="InterPro" id="IPR039430">
    <property type="entry name" value="Thymidylate_kin-like_dom"/>
</dbReference>
<accession>A0A9D1SZ41</accession>
<evidence type="ECO:0000256" key="3">
    <source>
        <dbReference type="ARBA" id="ARBA00022741"/>
    </source>
</evidence>
<dbReference type="FunFam" id="3.40.50.300:FF:002288">
    <property type="entry name" value="Probable thymidylate kinase"/>
    <property type="match status" value="1"/>
</dbReference>
<dbReference type="Proteomes" id="UP000886861">
    <property type="component" value="Unassembled WGS sequence"/>
</dbReference>
<comment type="similarity">
    <text evidence="1">Belongs to the thymidylate kinase family.</text>
</comment>
<dbReference type="GO" id="GO:0005829">
    <property type="term" value="C:cytosol"/>
    <property type="evidence" value="ECO:0007669"/>
    <property type="project" value="TreeGrafter"/>
</dbReference>
<keyword evidence="6" id="KW-0808">Transferase</keyword>
<dbReference type="GO" id="GO:0006227">
    <property type="term" value="P:dUDP biosynthetic process"/>
    <property type="evidence" value="ECO:0007669"/>
    <property type="project" value="TreeGrafter"/>
</dbReference>
<dbReference type="AlphaFoldDB" id="A0A9D1SZ41"/>
<organism evidence="6 7">
    <name type="scientific">Candidatus Caccopulliclostridium gallistercoris</name>
    <dbReference type="NCBI Taxonomy" id="2840719"/>
    <lineage>
        <taxon>Bacteria</taxon>
        <taxon>Bacillati</taxon>
        <taxon>Bacillota</taxon>
        <taxon>Clostridia</taxon>
        <taxon>Candidatus Caccopulliclostridium</taxon>
    </lineage>
</organism>
<dbReference type="PANTHER" id="PTHR10344">
    <property type="entry name" value="THYMIDYLATE KINASE"/>
    <property type="match status" value="1"/>
</dbReference>
<comment type="caution">
    <text evidence="6">The sequence shown here is derived from an EMBL/GenBank/DDBJ whole genome shotgun (WGS) entry which is preliminary data.</text>
</comment>
<dbReference type="GO" id="GO:0005524">
    <property type="term" value="F:ATP binding"/>
    <property type="evidence" value="ECO:0007669"/>
    <property type="project" value="UniProtKB-KW"/>
</dbReference>
<keyword evidence="4" id="KW-0067">ATP-binding</keyword>
<dbReference type="InterPro" id="IPR027417">
    <property type="entry name" value="P-loop_NTPase"/>
</dbReference>
<dbReference type="GO" id="GO:0006233">
    <property type="term" value="P:dTDP biosynthetic process"/>
    <property type="evidence" value="ECO:0007669"/>
    <property type="project" value="TreeGrafter"/>
</dbReference>
<dbReference type="CDD" id="cd01672">
    <property type="entry name" value="TMPK"/>
    <property type="match status" value="1"/>
</dbReference>
<evidence type="ECO:0000313" key="6">
    <source>
        <dbReference type="EMBL" id="HIV01572.1"/>
    </source>
</evidence>
<dbReference type="Gene3D" id="3.40.50.300">
    <property type="entry name" value="P-loop containing nucleotide triphosphate hydrolases"/>
    <property type="match status" value="1"/>
</dbReference>
<feature type="domain" description="Thymidylate kinase-like" evidence="5">
    <location>
        <begin position="9"/>
        <end position="187"/>
    </location>
</feature>
<keyword evidence="6" id="KW-0418">Kinase</keyword>
<sequence length="228" mass="26210">MAKGKIIVIEGTDGSGKQVQSKLLCERLNIDGKTAVLQSFPNYESPSSGPVKMYLNGELSERAEEIDAYQSSVLFAVDRFCTMKKWREVYENGGIIVLDRYVQSNMIHQACKISNLEEREKFLNWLDKFEFGLLKLPKPDKIFFLDVPPKVSQALRETRAINKNGEAKDIHEQDAKYLENAYNAGKWVSEKYGWERIDCVDENGKLKSIENIHNLIYNSLNNHKNKEK</sequence>
<evidence type="ECO:0000256" key="2">
    <source>
        <dbReference type="ARBA" id="ARBA00017144"/>
    </source>
</evidence>
<protein>
    <recommendedName>
        <fullName evidence="2">Thymidylate kinase</fullName>
    </recommendedName>
</protein>
<gene>
    <name evidence="6" type="ORF">IAA62_03355</name>
</gene>
<evidence type="ECO:0000256" key="4">
    <source>
        <dbReference type="ARBA" id="ARBA00022840"/>
    </source>
</evidence>
<name>A0A9D1SZ41_9FIRM</name>
<reference evidence="6" key="1">
    <citation type="submission" date="2020-10" db="EMBL/GenBank/DDBJ databases">
        <authorList>
            <person name="Gilroy R."/>
        </authorList>
    </citation>
    <scope>NUCLEOTIDE SEQUENCE</scope>
    <source>
        <strain evidence="6">CHK186-9395</strain>
    </source>
</reference>
<dbReference type="GO" id="GO:0004798">
    <property type="term" value="F:dTMP kinase activity"/>
    <property type="evidence" value="ECO:0007669"/>
    <property type="project" value="TreeGrafter"/>
</dbReference>
<evidence type="ECO:0000313" key="7">
    <source>
        <dbReference type="Proteomes" id="UP000886861"/>
    </source>
</evidence>